<dbReference type="Gene3D" id="3.40.50.2300">
    <property type="match status" value="2"/>
</dbReference>
<dbReference type="PROSITE" id="PS50932">
    <property type="entry name" value="HTH_LACI_2"/>
    <property type="match status" value="1"/>
</dbReference>
<evidence type="ECO:0000256" key="1">
    <source>
        <dbReference type="ARBA" id="ARBA00023015"/>
    </source>
</evidence>
<evidence type="ECO:0000256" key="3">
    <source>
        <dbReference type="ARBA" id="ARBA00023163"/>
    </source>
</evidence>
<dbReference type="SUPFAM" id="SSF47413">
    <property type="entry name" value="lambda repressor-like DNA-binding domains"/>
    <property type="match status" value="1"/>
</dbReference>
<dbReference type="InterPro" id="IPR001761">
    <property type="entry name" value="Peripla_BP/Lac1_sug-bd_dom"/>
</dbReference>
<evidence type="ECO:0000256" key="2">
    <source>
        <dbReference type="ARBA" id="ARBA00023125"/>
    </source>
</evidence>
<dbReference type="SUPFAM" id="SSF53822">
    <property type="entry name" value="Periplasmic binding protein-like I"/>
    <property type="match status" value="1"/>
</dbReference>
<protein>
    <submittedName>
        <fullName evidence="5">LacI family transcriptional regulator</fullName>
    </submittedName>
</protein>
<dbReference type="CDD" id="cd01392">
    <property type="entry name" value="HTH_LacI"/>
    <property type="match status" value="1"/>
</dbReference>
<reference evidence="5 6" key="1">
    <citation type="submission" date="2012-05" db="EMBL/GenBank/DDBJ databases">
        <title>Genome sequence of Nitritalea halalkaliphila LW7.</title>
        <authorList>
            <person name="Jangir P.K."/>
            <person name="Singh A."/>
            <person name="Shivaji S."/>
            <person name="Sharma R."/>
        </authorList>
    </citation>
    <scope>NUCLEOTIDE SEQUENCE [LARGE SCALE GENOMIC DNA]</scope>
    <source>
        <strain evidence="5 6">LW7</strain>
    </source>
</reference>
<keyword evidence="6" id="KW-1185">Reference proteome</keyword>
<dbReference type="Pfam" id="PF00532">
    <property type="entry name" value="Peripla_BP_1"/>
    <property type="match status" value="1"/>
</dbReference>
<keyword evidence="1" id="KW-0805">Transcription regulation</keyword>
<dbReference type="GO" id="GO:0003700">
    <property type="term" value="F:DNA-binding transcription factor activity"/>
    <property type="evidence" value="ECO:0007669"/>
    <property type="project" value="TreeGrafter"/>
</dbReference>
<keyword evidence="2" id="KW-0238">DNA-binding</keyword>
<gene>
    <name evidence="5" type="ORF">A3SI_15553</name>
</gene>
<dbReference type="AlphaFoldDB" id="I5BY95"/>
<dbReference type="PANTHER" id="PTHR30146:SF109">
    <property type="entry name" value="HTH-TYPE TRANSCRIPTIONAL REGULATOR GALS"/>
    <property type="match status" value="1"/>
</dbReference>
<sequence length="250" mass="28221">MKKSHQVTMKEIAKKLQVSVSTVSRALKDSPELHPETKQKIVAMAKEMNYQPNLLAQSLRSSRSKVLGVIVPELTSHFFSSNISGIQDTAYKRGYNIMICQSNERYDMEVANVKTLVSSQVDGLLISLSRETKELGHLQELYDRQYPFVLFDRVSEELPVTQVIVDDAGGAYEVVKHLLEQGCRKVVFVSGPEELYISKKRREGYEKALREFSIPLQEDLIYVSDMTPAGSRTLADQLIARKGEFDGVFA</sequence>
<dbReference type="Pfam" id="PF00356">
    <property type="entry name" value="LacI"/>
    <property type="match status" value="1"/>
</dbReference>
<dbReference type="InterPro" id="IPR028082">
    <property type="entry name" value="Peripla_BP_I"/>
</dbReference>
<accession>I5BY95</accession>
<comment type="caution">
    <text evidence="5">The sequence shown here is derived from an EMBL/GenBank/DDBJ whole genome shotgun (WGS) entry which is preliminary data.</text>
</comment>
<dbReference type="EMBL" id="AJYA01000041">
    <property type="protein sequence ID" value="EIM74547.1"/>
    <property type="molecule type" value="Genomic_DNA"/>
</dbReference>
<dbReference type="RefSeq" id="WP_009056471.1">
    <property type="nucleotide sequence ID" value="NZ_AJYA01000041.1"/>
</dbReference>
<evidence type="ECO:0000259" key="4">
    <source>
        <dbReference type="PROSITE" id="PS50932"/>
    </source>
</evidence>
<feature type="domain" description="HTH lacI-type" evidence="4">
    <location>
        <begin position="7"/>
        <end position="61"/>
    </location>
</feature>
<organism evidence="5 6">
    <name type="scientific">Nitritalea halalkaliphila LW7</name>
    <dbReference type="NCBI Taxonomy" id="1189621"/>
    <lineage>
        <taxon>Bacteria</taxon>
        <taxon>Pseudomonadati</taxon>
        <taxon>Bacteroidota</taxon>
        <taxon>Cytophagia</taxon>
        <taxon>Cytophagales</taxon>
        <taxon>Cyclobacteriaceae</taxon>
        <taxon>Nitritalea</taxon>
    </lineage>
</organism>
<dbReference type="GO" id="GO:0000976">
    <property type="term" value="F:transcription cis-regulatory region binding"/>
    <property type="evidence" value="ECO:0007669"/>
    <property type="project" value="TreeGrafter"/>
</dbReference>
<dbReference type="Gene3D" id="1.10.260.40">
    <property type="entry name" value="lambda repressor-like DNA-binding domains"/>
    <property type="match status" value="1"/>
</dbReference>
<keyword evidence="3" id="KW-0804">Transcription</keyword>
<dbReference type="STRING" id="1189621.A3SI_15553"/>
<dbReference type="Proteomes" id="UP000005551">
    <property type="component" value="Unassembled WGS sequence"/>
</dbReference>
<dbReference type="SMART" id="SM00354">
    <property type="entry name" value="HTH_LACI"/>
    <property type="match status" value="1"/>
</dbReference>
<proteinExistence type="predicted"/>
<evidence type="ECO:0000313" key="5">
    <source>
        <dbReference type="EMBL" id="EIM74547.1"/>
    </source>
</evidence>
<dbReference type="PANTHER" id="PTHR30146">
    <property type="entry name" value="LACI-RELATED TRANSCRIPTIONAL REPRESSOR"/>
    <property type="match status" value="1"/>
</dbReference>
<dbReference type="CDD" id="cd06267">
    <property type="entry name" value="PBP1_LacI_sugar_binding-like"/>
    <property type="match status" value="1"/>
</dbReference>
<name>I5BY95_9BACT</name>
<evidence type="ECO:0000313" key="6">
    <source>
        <dbReference type="Proteomes" id="UP000005551"/>
    </source>
</evidence>
<dbReference type="PATRIC" id="fig|1189621.3.peg.3239"/>
<dbReference type="InterPro" id="IPR000843">
    <property type="entry name" value="HTH_LacI"/>
</dbReference>
<dbReference type="InterPro" id="IPR010982">
    <property type="entry name" value="Lambda_DNA-bd_dom_sf"/>
</dbReference>